<name>A0ABW7FT90_9BURK</name>
<dbReference type="Proteomes" id="UP001606099">
    <property type="component" value="Unassembled WGS sequence"/>
</dbReference>
<reference evidence="6 7" key="1">
    <citation type="submission" date="2024-08" db="EMBL/GenBank/DDBJ databases">
        <authorList>
            <person name="Lu H."/>
        </authorList>
    </citation>
    <scope>NUCLEOTIDE SEQUENCE [LARGE SCALE GENOMIC DNA]</scope>
    <source>
        <strain evidence="6 7">BYS180W</strain>
    </source>
</reference>
<comment type="caution">
    <text evidence="6">The sequence shown here is derived from an EMBL/GenBank/DDBJ whole genome shotgun (WGS) entry which is preliminary data.</text>
</comment>
<protein>
    <submittedName>
        <fullName evidence="6">LemA family protein</fullName>
    </submittedName>
</protein>
<keyword evidence="7" id="KW-1185">Reference proteome</keyword>
<keyword evidence="4" id="KW-1133">Transmembrane helix</keyword>
<keyword evidence="5" id="KW-0472">Membrane</keyword>
<comment type="subcellular location">
    <subcellularLocation>
        <location evidence="1">Membrane</location>
        <topology evidence="1">Single-pass membrane protein</topology>
    </subcellularLocation>
</comment>
<gene>
    <name evidence="6" type="ORF">ACG0Z6_04660</name>
</gene>
<evidence type="ECO:0000256" key="3">
    <source>
        <dbReference type="ARBA" id="ARBA00022692"/>
    </source>
</evidence>
<dbReference type="PANTHER" id="PTHR34478:SF2">
    <property type="entry name" value="MEMBRANE PROTEIN"/>
    <property type="match status" value="1"/>
</dbReference>
<dbReference type="RefSeq" id="WP_394458949.1">
    <property type="nucleotide sequence ID" value="NZ_JBIGHZ010000002.1"/>
</dbReference>
<dbReference type="Pfam" id="PF04011">
    <property type="entry name" value="LemA"/>
    <property type="match status" value="1"/>
</dbReference>
<evidence type="ECO:0000256" key="4">
    <source>
        <dbReference type="ARBA" id="ARBA00022989"/>
    </source>
</evidence>
<dbReference type="InterPro" id="IPR023353">
    <property type="entry name" value="LemA-like_dom_sf"/>
</dbReference>
<dbReference type="InterPro" id="IPR007156">
    <property type="entry name" value="MamQ_LemA"/>
</dbReference>
<evidence type="ECO:0000313" key="6">
    <source>
        <dbReference type="EMBL" id="MFG6447533.1"/>
    </source>
</evidence>
<dbReference type="EMBL" id="JBIGHZ010000002">
    <property type="protein sequence ID" value="MFG6447533.1"/>
    <property type="molecule type" value="Genomic_DNA"/>
</dbReference>
<evidence type="ECO:0000256" key="5">
    <source>
        <dbReference type="ARBA" id="ARBA00023136"/>
    </source>
</evidence>
<evidence type="ECO:0000313" key="7">
    <source>
        <dbReference type="Proteomes" id="UP001606099"/>
    </source>
</evidence>
<keyword evidence="3" id="KW-0812">Transmembrane</keyword>
<accession>A0ABW7FT90</accession>
<evidence type="ECO:0000256" key="2">
    <source>
        <dbReference type="ARBA" id="ARBA00008854"/>
    </source>
</evidence>
<dbReference type="SUPFAM" id="SSF140478">
    <property type="entry name" value="LemA-like"/>
    <property type="match status" value="1"/>
</dbReference>
<sequence length="181" mass="20046">MNWTNLLGWLALALILFWAIGAYHRMVQLRSAIGAAYRQLDEALNQRSTLCEQLVAQLGPLLDNEQATFDALASAQAEAQTAAQAVRARPHAGDPVARLAVASAMHAAALTRLMSLVEHHPEIAYRAEIAPLMDELKMVERQRSFARQVFNQAVTTYNEAVQEFPTRVLNSIFGFSEARSL</sequence>
<dbReference type="Gene3D" id="1.20.1440.20">
    <property type="entry name" value="LemA-like domain"/>
    <property type="match status" value="1"/>
</dbReference>
<comment type="similarity">
    <text evidence="2">Belongs to the LemA family.</text>
</comment>
<organism evidence="6 7">
    <name type="scientific">Roseateles rivi</name>
    <dbReference type="NCBI Taxonomy" id="3299028"/>
    <lineage>
        <taxon>Bacteria</taxon>
        <taxon>Pseudomonadati</taxon>
        <taxon>Pseudomonadota</taxon>
        <taxon>Betaproteobacteria</taxon>
        <taxon>Burkholderiales</taxon>
        <taxon>Sphaerotilaceae</taxon>
        <taxon>Roseateles</taxon>
    </lineage>
</organism>
<dbReference type="PANTHER" id="PTHR34478">
    <property type="entry name" value="PROTEIN LEMA"/>
    <property type="match status" value="1"/>
</dbReference>
<proteinExistence type="inferred from homology"/>
<evidence type="ECO:0000256" key="1">
    <source>
        <dbReference type="ARBA" id="ARBA00004167"/>
    </source>
</evidence>